<evidence type="ECO:0000256" key="4">
    <source>
        <dbReference type="ARBA" id="ARBA00023315"/>
    </source>
</evidence>
<dbReference type="OrthoDB" id="9814490at2"/>
<dbReference type="EMBL" id="CP041637">
    <property type="protein sequence ID" value="QDO93679.1"/>
    <property type="molecule type" value="Genomic_DNA"/>
</dbReference>
<keyword evidence="6" id="KW-1185">Reference proteome</keyword>
<evidence type="ECO:0000256" key="2">
    <source>
        <dbReference type="ARBA" id="ARBA00022679"/>
    </source>
</evidence>
<keyword evidence="2 5" id="KW-0808">Transferase</keyword>
<gene>
    <name evidence="5" type="ORF">FNB79_06715</name>
</gene>
<dbReference type="PANTHER" id="PTHR43300:SF11">
    <property type="entry name" value="ACETYLTRANSFERASE RV3034C-RELATED"/>
    <property type="match status" value="1"/>
</dbReference>
<dbReference type="InterPro" id="IPR011004">
    <property type="entry name" value="Trimer_LpxA-like_sf"/>
</dbReference>
<dbReference type="InterPro" id="IPR018357">
    <property type="entry name" value="Hexapep_transf_CS"/>
</dbReference>
<dbReference type="Gene3D" id="2.160.10.10">
    <property type="entry name" value="Hexapeptide repeat proteins"/>
    <property type="match status" value="1"/>
</dbReference>
<protein>
    <submittedName>
        <fullName evidence="5">CatB-related O-acetyltransferase</fullName>
    </submittedName>
</protein>
<comment type="similarity">
    <text evidence="1">Belongs to the transferase hexapeptide repeat family.</text>
</comment>
<dbReference type="PROSITE" id="PS00101">
    <property type="entry name" value="HEXAPEP_TRANSFERASES"/>
    <property type="match status" value="1"/>
</dbReference>
<sequence>MLSTNFKKRVVLILRKYLIKILPEISSVSKHELQLNIIQGRKVNVSLGKHIKIQSPSNMKNSKIGDYTYISKKSNIINTQIGKFCSIGPNLLCGWGIHPTNGLSTHPMFYSSKKQNGMTFSDHDKIEEYKPISIGNDVFIGANVTILDGVNIGNGAIIGAGAVVNKDIPEYAIAVGCPIKVIKYRFEENQIEKLNKIEWWNFNEEELKKVEKYFWEPESFITENYKTIN</sequence>
<keyword evidence="3" id="KW-0677">Repeat</keyword>
<accession>A0A516GQA2</accession>
<evidence type="ECO:0000313" key="5">
    <source>
        <dbReference type="EMBL" id="QDO93679.1"/>
    </source>
</evidence>
<dbReference type="KEGG" id="fop:FNB79_06715"/>
<dbReference type="Proteomes" id="UP000319209">
    <property type="component" value="Chromosome"/>
</dbReference>
<dbReference type="CDD" id="cd03349">
    <property type="entry name" value="LbH_XAT"/>
    <property type="match status" value="1"/>
</dbReference>
<proteinExistence type="inferred from homology"/>
<dbReference type="InterPro" id="IPR001451">
    <property type="entry name" value="Hexapep"/>
</dbReference>
<dbReference type="Pfam" id="PF00132">
    <property type="entry name" value="Hexapep"/>
    <property type="match status" value="1"/>
</dbReference>
<organism evidence="5 6">
    <name type="scientific">Formosa sediminum</name>
    <dbReference type="NCBI Taxonomy" id="2594004"/>
    <lineage>
        <taxon>Bacteria</taxon>
        <taxon>Pseudomonadati</taxon>
        <taxon>Bacteroidota</taxon>
        <taxon>Flavobacteriia</taxon>
        <taxon>Flavobacteriales</taxon>
        <taxon>Flavobacteriaceae</taxon>
        <taxon>Formosa</taxon>
    </lineage>
</organism>
<dbReference type="AlphaFoldDB" id="A0A516GQA2"/>
<evidence type="ECO:0000256" key="3">
    <source>
        <dbReference type="ARBA" id="ARBA00022737"/>
    </source>
</evidence>
<evidence type="ECO:0000313" key="6">
    <source>
        <dbReference type="Proteomes" id="UP000319209"/>
    </source>
</evidence>
<name>A0A516GQA2_9FLAO</name>
<dbReference type="InterPro" id="IPR050179">
    <property type="entry name" value="Trans_hexapeptide_repeat"/>
</dbReference>
<dbReference type="GO" id="GO:0016746">
    <property type="term" value="F:acyltransferase activity"/>
    <property type="evidence" value="ECO:0007669"/>
    <property type="project" value="UniProtKB-KW"/>
</dbReference>
<evidence type="ECO:0000256" key="1">
    <source>
        <dbReference type="ARBA" id="ARBA00007274"/>
    </source>
</evidence>
<dbReference type="PANTHER" id="PTHR43300">
    <property type="entry name" value="ACETYLTRANSFERASE"/>
    <property type="match status" value="1"/>
</dbReference>
<keyword evidence="4" id="KW-0012">Acyltransferase</keyword>
<dbReference type="SUPFAM" id="SSF51161">
    <property type="entry name" value="Trimeric LpxA-like enzymes"/>
    <property type="match status" value="1"/>
</dbReference>
<reference evidence="5 6" key="1">
    <citation type="submission" date="2019-07" db="EMBL/GenBank/DDBJ databases">
        <title>Genome sequencing for Formosa sp. PS13.</title>
        <authorList>
            <person name="Park S.-J."/>
        </authorList>
    </citation>
    <scope>NUCLEOTIDE SEQUENCE [LARGE SCALE GENOMIC DNA]</scope>
    <source>
        <strain evidence="5 6">PS13</strain>
    </source>
</reference>